<sequence>MIRPTVCRRGSSSILCFFSFCGVRHPLSPFKMALLKHYGIHFSQLHPLAFMRIVHFELSCASFAGEPSLPLFCRFYRLRSDGDWFTFEKRKDSISLPCYSFMPTSTYPKKWKNRFIFVSPSMIPKYLPLRDLAAAIDDGVPPLSAAEDVLWRKMFEHPTRAFNFPEGILAMGGLSPFYPIRPKSFHENNNDSMEPAAS</sequence>
<name>A0A9K3ID25_HELAN</name>
<organism evidence="2 3">
    <name type="scientific">Helianthus annuus</name>
    <name type="common">Common sunflower</name>
    <dbReference type="NCBI Taxonomy" id="4232"/>
    <lineage>
        <taxon>Eukaryota</taxon>
        <taxon>Viridiplantae</taxon>
        <taxon>Streptophyta</taxon>
        <taxon>Embryophyta</taxon>
        <taxon>Tracheophyta</taxon>
        <taxon>Spermatophyta</taxon>
        <taxon>Magnoliopsida</taxon>
        <taxon>eudicotyledons</taxon>
        <taxon>Gunneridae</taxon>
        <taxon>Pentapetalae</taxon>
        <taxon>asterids</taxon>
        <taxon>campanulids</taxon>
        <taxon>Asterales</taxon>
        <taxon>Asteraceae</taxon>
        <taxon>Asteroideae</taxon>
        <taxon>Heliantheae alliance</taxon>
        <taxon>Heliantheae</taxon>
        <taxon>Helianthus</taxon>
    </lineage>
</organism>
<evidence type="ECO:0000313" key="3">
    <source>
        <dbReference type="Proteomes" id="UP000215914"/>
    </source>
</evidence>
<reference evidence="2" key="2">
    <citation type="submission" date="2020-06" db="EMBL/GenBank/DDBJ databases">
        <title>Helianthus annuus Genome sequencing and assembly Release 2.</title>
        <authorList>
            <person name="Gouzy J."/>
            <person name="Langlade N."/>
            <person name="Munos S."/>
        </authorList>
    </citation>
    <scope>NUCLEOTIDE SEQUENCE</scope>
    <source>
        <tissue evidence="2">Leaves</tissue>
    </source>
</reference>
<comment type="caution">
    <text evidence="2">The sequence shown here is derived from an EMBL/GenBank/DDBJ whole genome shotgun (WGS) entry which is preliminary data.</text>
</comment>
<gene>
    <name evidence="2" type="ORF">HanXRQr2_Chr08g0330851</name>
</gene>
<dbReference type="Pfam" id="PF04195">
    <property type="entry name" value="Transposase_28"/>
    <property type="match status" value="1"/>
</dbReference>
<accession>A0A9K3ID25</accession>
<evidence type="ECO:0000313" key="2">
    <source>
        <dbReference type="EMBL" id="KAF5794679.1"/>
    </source>
</evidence>
<dbReference type="InterPro" id="IPR007321">
    <property type="entry name" value="Transposase_28"/>
</dbReference>
<dbReference type="PANTHER" id="PTHR31099:SF41">
    <property type="entry name" value="TRANSPOSASE (PUTATIVE), GYPSY TYPE-RELATED"/>
    <property type="match status" value="1"/>
</dbReference>
<protein>
    <recommendedName>
        <fullName evidence="1">Transposase (putative) gypsy type domain-containing protein</fullName>
    </recommendedName>
</protein>
<dbReference type="Proteomes" id="UP000215914">
    <property type="component" value="Unassembled WGS sequence"/>
</dbReference>
<keyword evidence="3" id="KW-1185">Reference proteome</keyword>
<proteinExistence type="predicted"/>
<dbReference type="PANTHER" id="PTHR31099">
    <property type="entry name" value="OS06G0165300 PROTEIN"/>
    <property type="match status" value="1"/>
</dbReference>
<dbReference type="Gramene" id="mRNA:HanXRQr2_Chr08g0330851">
    <property type="protein sequence ID" value="mRNA:HanXRQr2_Chr08g0330851"/>
    <property type="gene ID" value="HanXRQr2_Chr08g0330851"/>
</dbReference>
<dbReference type="EMBL" id="MNCJ02000323">
    <property type="protein sequence ID" value="KAF5794679.1"/>
    <property type="molecule type" value="Genomic_DNA"/>
</dbReference>
<reference evidence="2" key="1">
    <citation type="journal article" date="2017" name="Nature">
        <title>The sunflower genome provides insights into oil metabolism, flowering and Asterid evolution.</title>
        <authorList>
            <person name="Badouin H."/>
            <person name="Gouzy J."/>
            <person name="Grassa C.J."/>
            <person name="Murat F."/>
            <person name="Staton S.E."/>
            <person name="Cottret L."/>
            <person name="Lelandais-Briere C."/>
            <person name="Owens G.L."/>
            <person name="Carrere S."/>
            <person name="Mayjonade B."/>
            <person name="Legrand L."/>
            <person name="Gill N."/>
            <person name="Kane N.C."/>
            <person name="Bowers J.E."/>
            <person name="Hubner S."/>
            <person name="Bellec A."/>
            <person name="Berard A."/>
            <person name="Berges H."/>
            <person name="Blanchet N."/>
            <person name="Boniface M.C."/>
            <person name="Brunel D."/>
            <person name="Catrice O."/>
            <person name="Chaidir N."/>
            <person name="Claudel C."/>
            <person name="Donnadieu C."/>
            <person name="Faraut T."/>
            <person name="Fievet G."/>
            <person name="Helmstetter N."/>
            <person name="King M."/>
            <person name="Knapp S.J."/>
            <person name="Lai Z."/>
            <person name="Le Paslier M.C."/>
            <person name="Lippi Y."/>
            <person name="Lorenzon L."/>
            <person name="Mandel J.R."/>
            <person name="Marage G."/>
            <person name="Marchand G."/>
            <person name="Marquand E."/>
            <person name="Bret-Mestries E."/>
            <person name="Morien E."/>
            <person name="Nambeesan S."/>
            <person name="Nguyen T."/>
            <person name="Pegot-Espagnet P."/>
            <person name="Pouilly N."/>
            <person name="Raftis F."/>
            <person name="Sallet E."/>
            <person name="Schiex T."/>
            <person name="Thomas J."/>
            <person name="Vandecasteele C."/>
            <person name="Vares D."/>
            <person name="Vear F."/>
            <person name="Vautrin S."/>
            <person name="Crespi M."/>
            <person name="Mangin B."/>
            <person name="Burke J.M."/>
            <person name="Salse J."/>
            <person name="Munos S."/>
            <person name="Vincourt P."/>
            <person name="Rieseberg L.H."/>
            <person name="Langlade N.B."/>
        </authorList>
    </citation>
    <scope>NUCLEOTIDE SEQUENCE</scope>
    <source>
        <tissue evidence="2">Leaves</tissue>
    </source>
</reference>
<dbReference type="AlphaFoldDB" id="A0A9K3ID25"/>
<feature type="domain" description="Transposase (putative) gypsy type" evidence="1">
    <location>
        <begin position="18"/>
        <end position="79"/>
    </location>
</feature>
<evidence type="ECO:0000259" key="1">
    <source>
        <dbReference type="Pfam" id="PF04195"/>
    </source>
</evidence>